<organism evidence="1 2">
    <name type="scientific">Candidatus Scatosoma pullistercoris</name>
    <dbReference type="NCBI Taxonomy" id="2840934"/>
    <lineage>
        <taxon>Bacteria</taxon>
        <taxon>Bacillati</taxon>
        <taxon>Bacillota</taxon>
        <taxon>Clostridia</taxon>
        <taxon>Candidatus Scatosoma</taxon>
    </lineage>
</organism>
<dbReference type="Gene3D" id="3.40.50.1000">
    <property type="entry name" value="HAD superfamily/HAD-like"/>
    <property type="match status" value="1"/>
</dbReference>
<evidence type="ECO:0000313" key="1">
    <source>
        <dbReference type="EMBL" id="HIU58960.1"/>
    </source>
</evidence>
<dbReference type="InterPro" id="IPR023198">
    <property type="entry name" value="PGP-like_dom2"/>
</dbReference>
<reference evidence="1" key="2">
    <citation type="journal article" date="2021" name="PeerJ">
        <title>Extensive microbial diversity within the chicken gut microbiome revealed by metagenomics and culture.</title>
        <authorList>
            <person name="Gilroy R."/>
            <person name="Ravi A."/>
            <person name="Getino M."/>
            <person name="Pursley I."/>
            <person name="Horton D.L."/>
            <person name="Alikhan N.F."/>
            <person name="Baker D."/>
            <person name="Gharbi K."/>
            <person name="Hall N."/>
            <person name="Watson M."/>
            <person name="Adriaenssens E.M."/>
            <person name="Foster-Nyarko E."/>
            <person name="Jarju S."/>
            <person name="Secka A."/>
            <person name="Antonio M."/>
            <person name="Oren A."/>
            <person name="Chaudhuri R.R."/>
            <person name="La Ragione R."/>
            <person name="Hildebrand F."/>
            <person name="Pallen M.J."/>
        </authorList>
    </citation>
    <scope>NUCLEOTIDE SEQUENCE</scope>
    <source>
        <strain evidence="1">11687</strain>
    </source>
</reference>
<dbReference type="SUPFAM" id="SSF56784">
    <property type="entry name" value="HAD-like"/>
    <property type="match status" value="1"/>
</dbReference>
<comment type="caution">
    <text evidence="1">The sequence shown here is derived from an EMBL/GenBank/DDBJ whole genome shotgun (WGS) entry which is preliminary data.</text>
</comment>
<proteinExistence type="predicted"/>
<dbReference type="InterPro" id="IPR006439">
    <property type="entry name" value="HAD-SF_hydro_IA"/>
</dbReference>
<dbReference type="PANTHER" id="PTHR43434:SF1">
    <property type="entry name" value="PHOSPHOGLYCOLATE PHOSPHATASE"/>
    <property type="match status" value="1"/>
</dbReference>
<dbReference type="InterPro" id="IPR036412">
    <property type="entry name" value="HAD-like_sf"/>
</dbReference>
<dbReference type="InterPro" id="IPR050155">
    <property type="entry name" value="HAD-like_hydrolase_sf"/>
</dbReference>
<dbReference type="Gene3D" id="1.10.150.240">
    <property type="entry name" value="Putative phosphatase, domain 2"/>
    <property type="match status" value="1"/>
</dbReference>
<dbReference type="AlphaFoldDB" id="A0A9D1MEK8"/>
<dbReference type="Proteomes" id="UP000824081">
    <property type="component" value="Unassembled WGS sequence"/>
</dbReference>
<reference evidence="1" key="1">
    <citation type="submission" date="2020-10" db="EMBL/GenBank/DDBJ databases">
        <authorList>
            <person name="Gilroy R."/>
        </authorList>
    </citation>
    <scope>NUCLEOTIDE SEQUENCE</scope>
    <source>
        <strain evidence="1">11687</strain>
    </source>
</reference>
<dbReference type="SFLD" id="SFLDS00003">
    <property type="entry name" value="Haloacid_Dehalogenase"/>
    <property type="match status" value="1"/>
</dbReference>
<dbReference type="InterPro" id="IPR041492">
    <property type="entry name" value="HAD_2"/>
</dbReference>
<name>A0A9D1MEK8_9FIRM</name>
<dbReference type="EMBL" id="DVMZ01000068">
    <property type="protein sequence ID" value="HIU58960.1"/>
    <property type="molecule type" value="Genomic_DNA"/>
</dbReference>
<dbReference type="Pfam" id="PF13419">
    <property type="entry name" value="HAD_2"/>
    <property type="match status" value="1"/>
</dbReference>
<sequence length="207" mass="22672">MIEAVIFDVDGTLWDSSETVTKAWNLVFARRNLPPCEIGQIRDCMGLTLDEIGARFFPELSSAARSEILAECMECQRGILKEEGGRLYPGVRETLSALCLKYALYIVSNCECGYIENLLSFCGLEPYFRGFLCAGMTGKKKGENLLLLKEKYALGSCVYVGDTHTDELACRQAGIPFIFAAYGFGKAESPAARVGSFAEIAGEADKL</sequence>
<dbReference type="NCBIfam" id="TIGR01549">
    <property type="entry name" value="HAD-SF-IA-v1"/>
    <property type="match status" value="1"/>
</dbReference>
<accession>A0A9D1MEK8</accession>
<dbReference type="InterPro" id="IPR023214">
    <property type="entry name" value="HAD_sf"/>
</dbReference>
<dbReference type="GO" id="GO:0008967">
    <property type="term" value="F:phosphoglycolate phosphatase activity"/>
    <property type="evidence" value="ECO:0007669"/>
    <property type="project" value="TreeGrafter"/>
</dbReference>
<dbReference type="GO" id="GO:0006281">
    <property type="term" value="P:DNA repair"/>
    <property type="evidence" value="ECO:0007669"/>
    <property type="project" value="TreeGrafter"/>
</dbReference>
<dbReference type="SFLD" id="SFLDG01129">
    <property type="entry name" value="C1.5:_HAD__Beta-PGM__Phosphata"/>
    <property type="match status" value="1"/>
</dbReference>
<dbReference type="PANTHER" id="PTHR43434">
    <property type="entry name" value="PHOSPHOGLYCOLATE PHOSPHATASE"/>
    <property type="match status" value="1"/>
</dbReference>
<protein>
    <submittedName>
        <fullName evidence="1">HAD family hydrolase</fullName>
    </submittedName>
</protein>
<keyword evidence="1" id="KW-0378">Hydrolase</keyword>
<evidence type="ECO:0000313" key="2">
    <source>
        <dbReference type="Proteomes" id="UP000824081"/>
    </source>
</evidence>
<gene>
    <name evidence="1" type="ORF">IAC57_02550</name>
</gene>